<evidence type="ECO:0000256" key="1">
    <source>
        <dbReference type="ARBA" id="ARBA00004141"/>
    </source>
</evidence>
<feature type="compositionally biased region" description="Pro residues" evidence="10">
    <location>
        <begin position="1388"/>
        <end position="1402"/>
    </location>
</feature>
<evidence type="ECO:0000256" key="8">
    <source>
        <dbReference type="ARBA" id="ARBA00023136"/>
    </source>
</evidence>
<feature type="compositionally biased region" description="Low complexity" evidence="10">
    <location>
        <begin position="1355"/>
        <end position="1368"/>
    </location>
</feature>
<keyword evidence="5 9" id="KW-0863">Zinc-finger</keyword>
<dbReference type="VEuPathDB" id="FungiDB:Z519_06002"/>
<feature type="transmembrane region" description="Helical" evidence="11">
    <location>
        <begin position="1001"/>
        <end position="1020"/>
    </location>
</feature>
<gene>
    <name evidence="13" type="ORF">Z519_06002</name>
</gene>
<feature type="domain" description="MYND-type" evidence="12">
    <location>
        <begin position="1432"/>
        <end position="1467"/>
    </location>
</feature>
<protein>
    <recommendedName>
        <fullName evidence="12">MYND-type domain-containing protein</fullName>
    </recommendedName>
</protein>
<keyword evidence="2 11" id="KW-0812">Transmembrane</keyword>
<reference evidence="13" key="1">
    <citation type="submission" date="2015-01" db="EMBL/GenBank/DDBJ databases">
        <title>The Genome Sequence of Cladophialophora bantiana CBS 173.52.</title>
        <authorList>
            <consortium name="The Broad Institute Genomics Platform"/>
            <person name="Cuomo C."/>
            <person name="de Hoog S."/>
            <person name="Gorbushina A."/>
            <person name="Stielow B."/>
            <person name="Teixiera M."/>
            <person name="Abouelleil A."/>
            <person name="Chapman S.B."/>
            <person name="Priest M."/>
            <person name="Young S.K."/>
            <person name="Wortman J."/>
            <person name="Nusbaum C."/>
            <person name="Birren B."/>
        </authorList>
    </citation>
    <scope>NUCLEOTIDE SEQUENCE [LARGE SCALE GENOMIC DNA]</scope>
    <source>
        <strain evidence="13">CBS 173.52</strain>
    </source>
</reference>
<keyword evidence="14" id="KW-1185">Reference proteome</keyword>
<dbReference type="Proteomes" id="UP000053789">
    <property type="component" value="Unassembled WGS sequence"/>
</dbReference>
<feature type="transmembrane region" description="Helical" evidence="11">
    <location>
        <begin position="1095"/>
        <end position="1114"/>
    </location>
</feature>
<organism evidence="13 14">
    <name type="scientific">Cladophialophora bantiana (strain ATCC 10958 / CBS 173.52 / CDC B-1940 / NIH 8579)</name>
    <name type="common">Xylohypha bantiana</name>
    <dbReference type="NCBI Taxonomy" id="1442370"/>
    <lineage>
        <taxon>Eukaryota</taxon>
        <taxon>Fungi</taxon>
        <taxon>Dikarya</taxon>
        <taxon>Ascomycota</taxon>
        <taxon>Pezizomycotina</taxon>
        <taxon>Eurotiomycetes</taxon>
        <taxon>Chaetothyriomycetidae</taxon>
        <taxon>Chaetothyriales</taxon>
        <taxon>Herpotrichiellaceae</taxon>
        <taxon>Cladophialophora</taxon>
    </lineage>
</organism>
<dbReference type="PANTHER" id="PTHR10582">
    <property type="entry name" value="TRANSIENT RECEPTOR POTENTIAL ION CHANNEL PROTEIN"/>
    <property type="match status" value="1"/>
</dbReference>
<feature type="compositionally biased region" description="Polar residues" evidence="10">
    <location>
        <begin position="1369"/>
        <end position="1382"/>
    </location>
</feature>
<evidence type="ECO:0000313" key="13">
    <source>
        <dbReference type="EMBL" id="KIW93397.1"/>
    </source>
</evidence>
<dbReference type="GeneID" id="27698930"/>
<sequence>MAVTTHHPAHEKVIFATANEWYFREEAHIPRDLNRYCKANALIEFQRAAVDVSFAVFVSAGCSHIATVEASAQDRTIKVTVWHLDQEFTEKWSTSHEAPESEFTADRYVTSYDYGAIHGGITEDGQCVLLVYRPKGSTTKAYLVNAHGFTWRKPPSDTNLGYSISIGTLSEDSEYLFYVRSGEKFGRNGQAKVVEAYSIRHLSCAKAESFGFGDNYQMRNVCLLPHLRLQGPTYMAIDTSSFSGDDHQRNSPPLIVSSDERLHWNFAGIDSITSRGGRSCFVSPDNAHLVYVEPDAAMLHHWDLNKLSLRPLGSVRLPGVEYSTYRTWFVYGKETKMKNAIADQIHEVRYSPKCKTVTVVTVNDSMIVVNVLSTFNLQLLHHETIKDATWTEYVPLRIGFHETTGLNVFAMSPADFTRDRQGLLRLFGMKGVLIAMPEVFKKIKALEVYFDNIGERIAALPDLVDSKQVMPLAKFEWKPGVMDRNDEFSIPRTAGPTTVTNSEDARRQLDFYTNVYAHQSSSWKQDNTPELRRFFVPHLFSFTYPWAPEKRVSVFGVVMKNEYHLISIGPAASSSGSGMEIVRVLYATDSKISQDEMEHIEIYDLEGRYVLRVYTMHEGCSSYSGAPMPIPRWTLMSPHFLEEDAWYDTFVIHRSAHVTMPGGWSATPNQAIASSTNVYAYFQPNTLVVQDEINYGLRTRSAYVLPKYLLWKEYGLRGLRKGHPNDMFFGGGRYADTLGPYFRSIYDDRAYDDANPLFPSTFALASNSDYRSQRTIHIDAFFRRIRQDRLRLLNNAVTVTCALPITCRARPGATLSFMRFVALYPWAVIDVGAVQVKKGATKAKTVDYGNKWYKWRRRAEVIWQNIRMLFRVSTKAVESEPNKQLLTLPLPGFCSFDNKLYKPPPVGASFPSDRDDSFWSFVLATTPYSKEKFPRRESWLQTSVAASGKGPASPFTRLVEEILEMKDRDLQLTYLKVVWLEKLLAWKMRTFGLKIYLTRTALPMLVLFVIHLTVGILLTGGDGRTEDRIGRLVILLATIEAAASCFILSVKLRQAYRIPRQFFRSIFTYVDGTALSLGLAMFFQIATRHAPQRAFLGFSTLLIWIAAILMLRIYKPVGMLLLLLTETIQEIFSFLVLLFFIILGFAFVPFLLLRNTEGTGSAPNPFSNFAMSFANILNFISSDYGALEAFEDSAAVRTLRALYIIIITILFLNILIAMLNLKIKNADKNAANLYHLQMASLQIEIELGLLSASERRRRDWFPQWFNYSMTETETRMWEDYVEKNKLKWDEENDFDETKEDAPPPRPLRRPAADDWAVPPTGQLPATSTTADEDDVWATSPNVDVAAEAETPPLPQSASSPSSSATRQPNNATTAPSRCESQLQSQSQPQPPPPTATPSPSPQPAAASASASSSTTTADSSSASPGTEGTLACNVCGAPGKRCTGCRKVAYCRKEHQRADWKTHMSVCKRDRELQGGQK</sequence>
<dbReference type="EMBL" id="KN846987">
    <property type="protein sequence ID" value="KIW93397.1"/>
    <property type="molecule type" value="Genomic_DNA"/>
</dbReference>
<keyword evidence="6" id="KW-0862">Zinc</keyword>
<evidence type="ECO:0000256" key="7">
    <source>
        <dbReference type="ARBA" id="ARBA00022989"/>
    </source>
</evidence>
<feature type="region of interest" description="Disordered" evidence="10">
    <location>
        <begin position="1349"/>
        <end position="1429"/>
    </location>
</feature>
<evidence type="ECO:0000256" key="3">
    <source>
        <dbReference type="ARBA" id="ARBA00022723"/>
    </source>
</evidence>
<keyword evidence="7 11" id="KW-1133">Transmembrane helix</keyword>
<keyword evidence="4" id="KW-0677">Repeat</keyword>
<feature type="transmembrane region" description="Helical" evidence="11">
    <location>
        <begin position="1032"/>
        <end position="1050"/>
    </location>
</feature>
<feature type="transmembrane region" description="Helical" evidence="11">
    <location>
        <begin position="1201"/>
        <end position="1221"/>
    </location>
</feature>
<dbReference type="Pfam" id="PF01753">
    <property type="entry name" value="zf-MYND"/>
    <property type="match status" value="1"/>
</dbReference>
<evidence type="ECO:0000256" key="5">
    <source>
        <dbReference type="ARBA" id="ARBA00022771"/>
    </source>
</evidence>
<dbReference type="OrthoDB" id="5952526at2759"/>
<dbReference type="InterPro" id="IPR005821">
    <property type="entry name" value="Ion_trans_dom"/>
</dbReference>
<feature type="transmembrane region" description="Helical" evidence="11">
    <location>
        <begin position="1062"/>
        <end position="1083"/>
    </location>
</feature>
<evidence type="ECO:0000313" key="14">
    <source>
        <dbReference type="Proteomes" id="UP000053789"/>
    </source>
</evidence>
<evidence type="ECO:0000259" key="12">
    <source>
        <dbReference type="PROSITE" id="PS50865"/>
    </source>
</evidence>
<feature type="compositionally biased region" description="Low complexity" evidence="10">
    <location>
        <begin position="1403"/>
        <end position="1424"/>
    </location>
</feature>
<accession>A0A0D2G407</accession>
<dbReference type="PROSITE" id="PS50865">
    <property type="entry name" value="ZF_MYND_2"/>
    <property type="match status" value="1"/>
</dbReference>
<dbReference type="GO" id="GO:0005886">
    <property type="term" value="C:plasma membrane"/>
    <property type="evidence" value="ECO:0007669"/>
    <property type="project" value="TreeGrafter"/>
</dbReference>
<dbReference type="PANTHER" id="PTHR10582:SF2">
    <property type="entry name" value="INACTIVE"/>
    <property type="match status" value="1"/>
</dbReference>
<evidence type="ECO:0000256" key="9">
    <source>
        <dbReference type="PROSITE-ProRule" id="PRU00134"/>
    </source>
</evidence>
<evidence type="ECO:0000256" key="2">
    <source>
        <dbReference type="ARBA" id="ARBA00022692"/>
    </source>
</evidence>
<dbReference type="GO" id="GO:0098703">
    <property type="term" value="P:calcium ion import across plasma membrane"/>
    <property type="evidence" value="ECO:0007669"/>
    <property type="project" value="TreeGrafter"/>
</dbReference>
<dbReference type="GO" id="GO:0008270">
    <property type="term" value="F:zinc ion binding"/>
    <property type="evidence" value="ECO:0007669"/>
    <property type="project" value="UniProtKB-KW"/>
</dbReference>
<feature type="transmembrane region" description="Helical" evidence="11">
    <location>
        <begin position="1134"/>
        <end position="1153"/>
    </location>
</feature>
<dbReference type="GO" id="GO:0005216">
    <property type="term" value="F:monoatomic ion channel activity"/>
    <property type="evidence" value="ECO:0007669"/>
    <property type="project" value="InterPro"/>
</dbReference>
<proteinExistence type="predicted"/>
<keyword evidence="3" id="KW-0479">Metal-binding</keyword>
<dbReference type="SUPFAM" id="SSF144232">
    <property type="entry name" value="HIT/MYND zinc finger-like"/>
    <property type="match status" value="1"/>
</dbReference>
<dbReference type="Gene3D" id="6.10.140.2220">
    <property type="match status" value="1"/>
</dbReference>
<keyword evidence="8 11" id="KW-0472">Membrane</keyword>
<feature type="region of interest" description="Disordered" evidence="10">
    <location>
        <begin position="1291"/>
        <end position="1335"/>
    </location>
</feature>
<evidence type="ECO:0000256" key="4">
    <source>
        <dbReference type="ARBA" id="ARBA00022737"/>
    </source>
</evidence>
<dbReference type="InterPro" id="IPR002893">
    <property type="entry name" value="Znf_MYND"/>
</dbReference>
<dbReference type="HOGENOM" id="CLU_249681_0_0_1"/>
<evidence type="ECO:0000256" key="6">
    <source>
        <dbReference type="ARBA" id="ARBA00022833"/>
    </source>
</evidence>
<comment type="subcellular location">
    <subcellularLocation>
        <location evidence="1">Membrane</location>
        <topology evidence="1">Multi-pass membrane protein</topology>
    </subcellularLocation>
</comment>
<dbReference type="Pfam" id="PF00520">
    <property type="entry name" value="Ion_trans"/>
    <property type="match status" value="1"/>
</dbReference>
<dbReference type="RefSeq" id="XP_016620066.1">
    <property type="nucleotide sequence ID" value="XM_016763742.1"/>
</dbReference>
<name>A0A0D2G407_CLAB1</name>
<evidence type="ECO:0000256" key="11">
    <source>
        <dbReference type="SAM" id="Phobius"/>
    </source>
</evidence>
<evidence type="ECO:0000256" key="10">
    <source>
        <dbReference type="SAM" id="MobiDB-lite"/>
    </source>
</evidence>
<dbReference type="InterPro" id="IPR024862">
    <property type="entry name" value="TRPV"/>
</dbReference>